<accession>A0A1H9BRV0</accession>
<dbReference type="AlphaFoldDB" id="A0A1H9BRV0"/>
<keyword evidence="1" id="KW-1133">Transmembrane helix</keyword>
<evidence type="ECO:0008006" key="4">
    <source>
        <dbReference type="Google" id="ProtNLM"/>
    </source>
</evidence>
<name>A0A1H9BRV0_9LACT</name>
<evidence type="ECO:0000313" key="2">
    <source>
        <dbReference type="EMBL" id="SEP91692.1"/>
    </source>
</evidence>
<dbReference type="EMBL" id="FOEN01000003">
    <property type="protein sequence ID" value="SEP91692.1"/>
    <property type="molecule type" value="Genomic_DNA"/>
</dbReference>
<dbReference type="RefSeq" id="WP_092570831.1">
    <property type="nucleotide sequence ID" value="NZ_CALUDV010000023.1"/>
</dbReference>
<feature type="transmembrane region" description="Helical" evidence="1">
    <location>
        <begin position="39"/>
        <end position="60"/>
    </location>
</feature>
<dbReference type="Proteomes" id="UP000198833">
    <property type="component" value="Unassembled WGS sequence"/>
</dbReference>
<keyword evidence="1" id="KW-0472">Membrane</keyword>
<sequence>MIEDIFNNNLAVALVIAIFVALVTEALKFFDKDNVLQPRFINLITLWLGWGCGMIFMWLNGGSFETYTFIGISAGFISPSVYEYTKNLMSGNNE</sequence>
<protein>
    <recommendedName>
        <fullName evidence="4">Holin</fullName>
    </recommendedName>
</protein>
<dbReference type="STRING" id="89093.SAMN04488558_10380"/>
<evidence type="ECO:0000313" key="3">
    <source>
        <dbReference type="Proteomes" id="UP000198833"/>
    </source>
</evidence>
<gene>
    <name evidence="2" type="ORF">SAMN04488558_10380</name>
</gene>
<evidence type="ECO:0000256" key="1">
    <source>
        <dbReference type="SAM" id="Phobius"/>
    </source>
</evidence>
<keyword evidence="1" id="KW-0812">Transmembrane</keyword>
<feature type="transmembrane region" description="Helical" evidence="1">
    <location>
        <begin position="6"/>
        <end position="27"/>
    </location>
</feature>
<keyword evidence="3" id="KW-1185">Reference proteome</keyword>
<reference evidence="2 3" key="1">
    <citation type="submission" date="2016-10" db="EMBL/GenBank/DDBJ databases">
        <authorList>
            <person name="de Groot N.N."/>
        </authorList>
    </citation>
    <scope>NUCLEOTIDE SEQUENCE [LARGE SCALE GENOMIC DNA]</scope>
    <source>
        <strain evidence="2 3">DSM 15695</strain>
    </source>
</reference>
<proteinExistence type="predicted"/>
<organism evidence="2 3">
    <name type="scientific">Ignavigranum ruoffiae</name>
    <dbReference type="NCBI Taxonomy" id="89093"/>
    <lineage>
        <taxon>Bacteria</taxon>
        <taxon>Bacillati</taxon>
        <taxon>Bacillota</taxon>
        <taxon>Bacilli</taxon>
        <taxon>Lactobacillales</taxon>
        <taxon>Aerococcaceae</taxon>
        <taxon>Ignavigranum</taxon>
    </lineage>
</organism>